<evidence type="ECO:0000313" key="5">
    <source>
        <dbReference type="Proteomes" id="UP001150266"/>
    </source>
</evidence>
<gene>
    <name evidence="4" type="ORF">J3R30DRAFT_3707897</name>
</gene>
<dbReference type="GO" id="GO:0035493">
    <property type="term" value="P:SNARE complex assembly"/>
    <property type="evidence" value="ECO:0007669"/>
    <property type="project" value="TreeGrafter"/>
</dbReference>
<dbReference type="OrthoDB" id="72772at2759"/>
<feature type="compositionally biased region" description="Polar residues" evidence="3">
    <location>
        <begin position="27"/>
        <end position="37"/>
    </location>
</feature>
<dbReference type="AlphaFoldDB" id="A0A9W9DKF6"/>
<feature type="region of interest" description="Disordered" evidence="3">
    <location>
        <begin position="16"/>
        <end position="57"/>
    </location>
</feature>
<evidence type="ECO:0000256" key="1">
    <source>
        <dbReference type="ARBA" id="ARBA00023054"/>
    </source>
</evidence>
<dbReference type="GO" id="GO:0000149">
    <property type="term" value="F:SNARE binding"/>
    <property type="evidence" value="ECO:0007669"/>
    <property type="project" value="TreeGrafter"/>
</dbReference>
<feature type="compositionally biased region" description="Acidic residues" evidence="3">
    <location>
        <begin position="518"/>
        <end position="536"/>
    </location>
</feature>
<feature type="coiled-coil region" evidence="2">
    <location>
        <begin position="82"/>
        <end position="139"/>
    </location>
</feature>
<evidence type="ECO:0000313" key="4">
    <source>
        <dbReference type="EMBL" id="KAJ4473897.1"/>
    </source>
</evidence>
<keyword evidence="1 2" id="KW-0175">Coiled coil</keyword>
<comment type="caution">
    <text evidence="4">The sequence shown here is derived from an EMBL/GenBank/DDBJ whole genome shotgun (WGS) entry which is preliminary data.</text>
</comment>
<feature type="compositionally biased region" description="Polar residues" evidence="3">
    <location>
        <begin position="354"/>
        <end position="372"/>
    </location>
</feature>
<dbReference type="GO" id="GO:0005768">
    <property type="term" value="C:endosome"/>
    <property type="evidence" value="ECO:0007669"/>
    <property type="project" value="TreeGrafter"/>
</dbReference>
<protein>
    <submittedName>
        <fullName evidence="4">Uncharacterized protein</fullName>
    </submittedName>
</protein>
<dbReference type="PANTHER" id="PTHR15157:SF5">
    <property type="entry name" value="UV RADIATION RESISTANCE-ASSOCIATED GENE PROTEIN"/>
    <property type="match status" value="1"/>
</dbReference>
<dbReference type="GO" id="GO:0000323">
    <property type="term" value="C:lytic vacuole"/>
    <property type="evidence" value="ECO:0007669"/>
    <property type="project" value="TreeGrafter"/>
</dbReference>
<proteinExistence type="predicted"/>
<keyword evidence="5" id="KW-1185">Reference proteome</keyword>
<name>A0A9W9DKF6_9AGAR</name>
<dbReference type="PANTHER" id="PTHR15157">
    <property type="entry name" value="UV RADIATION RESISTANCE-ASSOCIATED GENE PROTEIN"/>
    <property type="match status" value="1"/>
</dbReference>
<accession>A0A9W9DKF6</accession>
<reference evidence="4" key="1">
    <citation type="submission" date="2022-08" db="EMBL/GenBank/DDBJ databases">
        <title>A Global Phylogenomic Analysis of the Shiitake Genus Lentinula.</title>
        <authorList>
            <consortium name="DOE Joint Genome Institute"/>
            <person name="Sierra-Patev S."/>
            <person name="Min B."/>
            <person name="Naranjo-Ortiz M."/>
            <person name="Looney B."/>
            <person name="Konkel Z."/>
            <person name="Slot J.C."/>
            <person name="Sakamoto Y."/>
            <person name="Steenwyk J.L."/>
            <person name="Rokas A."/>
            <person name="Carro J."/>
            <person name="Camarero S."/>
            <person name="Ferreira P."/>
            <person name="Molpeceres G."/>
            <person name="Ruiz-Duenas F.J."/>
            <person name="Serrano A."/>
            <person name="Henrissat B."/>
            <person name="Drula E."/>
            <person name="Hughes K.W."/>
            <person name="Mata J.L."/>
            <person name="Ishikawa N.K."/>
            <person name="Vargas-Isla R."/>
            <person name="Ushijima S."/>
            <person name="Smith C.A."/>
            <person name="Ahrendt S."/>
            <person name="Andreopoulos W."/>
            <person name="He G."/>
            <person name="Labutti K."/>
            <person name="Lipzen A."/>
            <person name="Ng V."/>
            <person name="Riley R."/>
            <person name="Sandor L."/>
            <person name="Barry K."/>
            <person name="Martinez A.T."/>
            <person name="Xiao Y."/>
            <person name="Gibbons J.G."/>
            <person name="Terashima K."/>
            <person name="Grigoriev I.V."/>
            <person name="Hibbett D.S."/>
        </authorList>
    </citation>
    <scope>NUCLEOTIDE SEQUENCE</scope>
    <source>
        <strain evidence="4">JLM2183</strain>
    </source>
</reference>
<evidence type="ECO:0000256" key="3">
    <source>
        <dbReference type="SAM" id="MobiDB-lite"/>
    </source>
</evidence>
<feature type="region of interest" description="Disordered" evidence="3">
    <location>
        <begin position="354"/>
        <end position="459"/>
    </location>
</feature>
<feature type="compositionally biased region" description="Basic and acidic residues" evidence="3">
    <location>
        <begin position="590"/>
        <end position="609"/>
    </location>
</feature>
<feature type="compositionally biased region" description="Polar residues" evidence="3">
    <location>
        <begin position="425"/>
        <end position="442"/>
    </location>
</feature>
<sequence>MLDGTSKAWATGAFPVDDDAVSPIRNRPQSPHYNSDSEVSRRRSPSNSAFSPVRGCLRKSRREPKSANLNELIKLVSLHESLLNSQNQLHNFMENCNRLIEEDCSSALRRESSEREYQLQYLQEQKDSLDDAIKLARADIASWRKRLCQQRVRLAEAQALHEDDLLTEFDAGIRLAEEKKRVQSLRIQIDPVQTSLLSTLAFTFPIELLSPPDLLYTILGVPLPIPLQGSDPAPPLSLPHMPAVSEDGIASALGYAALLSQHREGSNLCDDGSADTFRFPLYSKGVDTYQFEYTVFLLNKNIEMVATVPTTGIATAPRLCCCAITSSLGGPEKSSNKFFLSDLSERLRHLSSPSVVSIPSGLQSPSPFTADSGNPEPPPLTLESDDAGSSTTPKGRAVGLPSVDVDDDAASVADSGSKDAGAGVITSSGSSQDISNAPSTSMNKDRSGGSSGANTLRPRLPRIQIQSYLGLAPLSSMWKGRGASSSSVSSSRAAETSETAPQEEVPELTMLTSANSDEVVESDDTLGSGEDEEDEEDRRTVRGSSVPTTPTAGTRPRRGSIAPDGLFENLKDLKARVHPRGSNNIPVNAKVEKHPEPVEDRDAVVDPAC</sequence>
<evidence type="ECO:0000256" key="2">
    <source>
        <dbReference type="SAM" id="Coils"/>
    </source>
</evidence>
<dbReference type="EMBL" id="JAOTPV010000017">
    <property type="protein sequence ID" value="KAJ4473897.1"/>
    <property type="molecule type" value="Genomic_DNA"/>
</dbReference>
<organism evidence="4 5">
    <name type="scientific">Lentinula aciculospora</name>
    <dbReference type="NCBI Taxonomy" id="153920"/>
    <lineage>
        <taxon>Eukaryota</taxon>
        <taxon>Fungi</taxon>
        <taxon>Dikarya</taxon>
        <taxon>Basidiomycota</taxon>
        <taxon>Agaricomycotina</taxon>
        <taxon>Agaricomycetes</taxon>
        <taxon>Agaricomycetidae</taxon>
        <taxon>Agaricales</taxon>
        <taxon>Marasmiineae</taxon>
        <taxon>Omphalotaceae</taxon>
        <taxon>Lentinula</taxon>
    </lineage>
</organism>
<dbReference type="Proteomes" id="UP001150266">
    <property type="component" value="Unassembled WGS sequence"/>
</dbReference>
<feature type="region of interest" description="Disordered" evidence="3">
    <location>
        <begin position="476"/>
        <end position="609"/>
    </location>
</feature>
<feature type="compositionally biased region" description="Low complexity" evidence="3">
    <location>
        <begin position="410"/>
        <end position="424"/>
    </location>
</feature>
<feature type="compositionally biased region" description="Low complexity" evidence="3">
    <location>
        <begin position="480"/>
        <end position="500"/>
    </location>
</feature>